<organism evidence="2 3">
    <name type="scientific">Hyperthermus butylicus (strain DSM 5456 / JCM 9403 / PLM1-5)</name>
    <dbReference type="NCBI Taxonomy" id="415426"/>
    <lineage>
        <taxon>Archaea</taxon>
        <taxon>Thermoproteota</taxon>
        <taxon>Thermoprotei</taxon>
        <taxon>Desulfurococcales</taxon>
        <taxon>Pyrodictiaceae</taxon>
        <taxon>Hyperthermus</taxon>
    </lineage>
</organism>
<evidence type="ECO:0000313" key="3">
    <source>
        <dbReference type="Proteomes" id="UP000002593"/>
    </source>
</evidence>
<dbReference type="PANTHER" id="PTHR34860:SF6">
    <property type="entry name" value="REPRESSOR-LIKE PROTEIN SSO7C3"/>
    <property type="match status" value="1"/>
</dbReference>
<dbReference type="EnsemblBacteria" id="ABM81187">
    <property type="protein sequence ID" value="ABM81187"/>
    <property type="gene ID" value="Hbut_1360"/>
</dbReference>
<dbReference type="GO" id="GO:0003677">
    <property type="term" value="F:DNA binding"/>
    <property type="evidence" value="ECO:0007669"/>
    <property type="project" value="InterPro"/>
</dbReference>
<reference evidence="2 3" key="1">
    <citation type="journal article" date="2007" name="Archaea">
        <title>The genome of Hyperthermus butylicus: a sulfur-reducing, peptide fermenting, neutrophilic Crenarchaeote growing up to 108 degrees C.</title>
        <authorList>
            <person name="Brugger K."/>
            <person name="Chen L."/>
            <person name="Stark M."/>
            <person name="Zibat A."/>
            <person name="Redder P."/>
            <person name="Ruepp A."/>
            <person name="Awayez M."/>
            <person name="She Q."/>
            <person name="Garrett R.A."/>
            <person name="Klenk H.P."/>
        </authorList>
    </citation>
    <scope>NUCLEOTIDE SEQUENCE [LARGE SCALE GENOMIC DNA]</scope>
    <source>
        <strain evidence="3">DSM 5456 / JCM 9403 / PLM1-5</strain>
    </source>
</reference>
<dbReference type="eggNOG" id="arCOG00815">
    <property type="taxonomic scope" value="Archaea"/>
</dbReference>
<dbReference type="Pfam" id="PF04014">
    <property type="entry name" value="MazE_antitoxin"/>
    <property type="match status" value="1"/>
</dbReference>
<dbReference type="KEGG" id="hbu:Hbut_1360"/>
<evidence type="ECO:0000313" key="2">
    <source>
        <dbReference type="EMBL" id="ABM81187.1"/>
    </source>
</evidence>
<dbReference type="PROSITE" id="PS51740">
    <property type="entry name" value="SPOVT_ABRB"/>
    <property type="match status" value="1"/>
</dbReference>
<dbReference type="NCBIfam" id="TIGR01439">
    <property type="entry name" value="lp_hng_hel_AbrB"/>
    <property type="match status" value="1"/>
</dbReference>
<dbReference type="PANTHER" id="PTHR34860">
    <property type="entry name" value="REPRESSOR-LIKE PROTEIN SSO7C3"/>
    <property type="match status" value="1"/>
</dbReference>
<dbReference type="InterPro" id="IPR052975">
    <property type="entry name" value="Repressor-like_regulatory"/>
</dbReference>
<dbReference type="RefSeq" id="WP_011822505.1">
    <property type="nucleotide sequence ID" value="NC_008818.1"/>
</dbReference>
<sequence length="79" mass="8989">MGEIVKVTRNYQVTIPATVRAKANIREGDLVEVLYDEDEGVIKIIPVRRKRLTIRLGRRITVEEIEEAIEEALDEATSP</sequence>
<gene>
    <name evidence="2" type="ordered locus">Hbut_1360</name>
</gene>
<evidence type="ECO:0000259" key="1">
    <source>
        <dbReference type="PROSITE" id="PS51740"/>
    </source>
</evidence>
<keyword evidence="3" id="KW-1185">Reference proteome</keyword>
<dbReference type="HOGENOM" id="CLU_158484_9_3_2"/>
<dbReference type="Proteomes" id="UP000002593">
    <property type="component" value="Chromosome"/>
</dbReference>
<dbReference type="SMART" id="SM00966">
    <property type="entry name" value="SpoVT_AbrB"/>
    <property type="match status" value="1"/>
</dbReference>
<proteinExistence type="predicted"/>
<dbReference type="Gene3D" id="2.10.260.10">
    <property type="match status" value="1"/>
</dbReference>
<name>A2BMH6_HYPBU</name>
<dbReference type="InterPro" id="IPR007159">
    <property type="entry name" value="SpoVT-AbrB_dom"/>
</dbReference>
<dbReference type="AlphaFoldDB" id="A2BMH6"/>
<dbReference type="EMBL" id="CP000493">
    <property type="protein sequence ID" value="ABM81187.1"/>
    <property type="molecule type" value="Genomic_DNA"/>
</dbReference>
<accession>A2BMH6</accession>
<dbReference type="InterPro" id="IPR037914">
    <property type="entry name" value="SpoVT-AbrB_sf"/>
</dbReference>
<protein>
    <submittedName>
        <fullName evidence="2">Conserved crenarchaeal protein</fullName>
    </submittedName>
</protein>
<dbReference type="SUPFAM" id="SSF89447">
    <property type="entry name" value="AbrB/MazE/MraZ-like"/>
    <property type="match status" value="1"/>
</dbReference>
<feature type="domain" description="SpoVT-AbrB" evidence="1">
    <location>
        <begin position="2"/>
        <end position="49"/>
    </location>
</feature>
<dbReference type="GeneID" id="4781835"/>